<feature type="domain" description="Chorismate-utilising enzyme C-terminal" evidence="3">
    <location>
        <begin position="205"/>
        <end position="457"/>
    </location>
</feature>
<feature type="domain" description="Anthranilate synthase component I N-terminal" evidence="4">
    <location>
        <begin position="23"/>
        <end position="166"/>
    </location>
</feature>
<evidence type="ECO:0000313" key="5">
    <source>
        <dbReference type="EMBL" id="RDV25996.1"/>
    </source>
</evidence>
<dbReference type="PRINTS" id="PR00095">
    <property type="entry name" value="ANTSNTHASEI"/>
</dbReference>
<dbReference type="InterPro" id="IPR005801">
    <property type="entry name" value="ADC_synthase"/>
</dbReference>
<dbReference type="GO" id="GO:0009396">
    <property type="term" value="P:folic acid-containing compound biosynthetic process"/>
    <property type="evidence" value="ECO:0007669"/>
    <property type="project" value="InterPro"/>
</dbReference>
<dbReference type="InterPro" id="IPR015890">
    <property type="entry name" value="Chorismate_C"/>
</dbReference>
<dbReference type="NCBIfam" id="TIGR00553">
    <property type="entry name" value="pabB"/>
    <property type="match status" value="1"/>
</dbReference>
<dbReference type="InterPro" id="IPR019999">
    <property type="entry name" value="Anth_synth_I-like"/>
</dbReference>
<comment type="caution">
    <text evidence="5">The sequence shown here is derived from an EMBL/GenBank/DDBJ whole genome shotgun (WGS) entry which is preliminary data.</text>
</comment>
<dbReference type="PANTHER" id="PTHR11236:SF50">
    <property type="entry name" value="AMINODEOXYCHORISMATE SYNTHASE COMPONENT 1"/>
    <property type="match status" value="1"/>
</dbReference>
<evidence type="ECO:0000259" key="4">
    <source>
        <dbReference type="Pfam" id="PF04715"/>
    </source>
</evidence>
<sequence>MPKTQPRTLQISVIENTQGCSLHRLFEKVESSPWSILYDTSDSTESNGRFNIMVWDPISTITARNGITTVTDKKSGEQTQWADPPLELVKQQHQKLIADVSLPTESGSLASQLPFLIGAAGLLSYDLGRYYESIPATAEDQYLCPDMAVGIYQRALIEDAHTGTLYDCRLDSEPAFCVESWIQNTTPNAGHFQLTANWQSNFDKCAYLAALDKIHQYLKAGDAYQVNLAQRFTATYEGSEWHAYTRLQAANKAPFSAFMRLEKSCIMSISPERFLAVRDGYVETKPIKGTRPRYADPSMDSQSAQELLNSEKDRAENLMIVDLLRNDLSKHCRPHSVKVPNLFEVESYAAVHHLVSTVVGELGANESPLDLIAGAFPGGSITGAPKVRAMEIIEELEPHRRSLYCGSMMYLGFKNDMDSSICIRSLLAERGQLHCWAGGGIVLDSQPDSEYQETFDKVARILPVLEGTFE</sequence>
<proteinExistence type="predicted"/>
<evidence type="ECO:0000259" key="3">
    <source>
        <dbReference type="Pfam" id="PF00425"/>
    </source>
</evidence>
<protein>
    <recommendedName>
        <fullName evidence="1">aminodeoxychorismate synthase</fullName>
        <ecNumber evidence="1">2.6.1.85</ecNumber>
    </recommendedName>
</protein>
<dbReference type="Proteomes" id="UP000256561">
    <property type="component" value="Unassembled WGS sequence"/>
</dbReference>
<dbReference type="Pfam" id="PF04715">
    <property type="entry name" value="Anth_synt_I_N"/>
    <property type="match status" value="1"/>
</dbReference>
<dbReference type="GO" id="GO:0046820">
    <property type="term" value="F:4-amino-4-deoxychorismate synthase activity"/>
    <property type="evidence" value="ECO:0007669"/>
    <property type="project" value="UniProtKB-EC"/>
</dbReference>
<evidence type="ECO:0000256" key="2">
    <source>
        <dbReference type="ARBA" id="ARBA00022679"/>
    </source>
</evidence>
<name>A0A3D8M8Q6_9ALTE</name>
<dbReference type="SUPFAM" id="SSF56322">
    <property type="entry name" value="ADC synthase"/>
    <property type="match status" value="1"/>
</dbReference>
<accession>A0A3D8M8Q6</accession>
<evidence type="ECO:0000313" key="6">
    <source>
        <dbReference type="Proteomes" id="UP000256561"/>
    </source>
</evidence>
<dbReference type="AlphaFoldDB" id="A0A3D8M8Q6"/>
<organism evidence="5 6">
    <name type="scientific">Alteromonas aestuariivivens</name>
    <dbReference type="NCBI Taxonomy" id="1938339"/>
    <lineage>
        <taxon>Bacteria</taxon>
        <taxon>Pseudomonadati</taxon>
        <taxon>Pseudomonadota</taxon>
        <taxon>Gammaproteobacteria</taxon>
        <taxon>Alteromonadales</taxon>
        <taxon>Alteromonadaceae</taxon>
        <taxon>Alteromonas/Salinimonas group</taxon>
        <taxon>Alteromonas</taxon>
    </lineage>
</organism>
<keyword evidence="6" id="KW-1185">Reference proteome</keyword>
<gene>
    <name evidence="5" type="primary">pabB</name>
    <name evidence="5" type="ORF">DXV75_07880</name>
</gene>
<dbReference type="Pfam" id="PF00425">
    <property type="entry name" value="Chorismate_bind"/>
    <property type="match status" value="1"/>
</dbReference>
<keyword evidence="5" id="KW-0032">Aminotransferase</keyword>
<dbReference type="EC" id="2.6.1.85" evidence="1"/>
<keyword evidence="2 5" id="KW-0808">Transferase</keyword>
<reference evidence="6" key="1">
    <citation type="submission" date="2018-08" db="EMBL/GenBank/DDBJ databases">
        <authorList>
            <person name="Zhang J."/>
            <person name="Du Z.-J."/>
        </authorList>
    </citation>
    <scope>NUCLEOTIDE SEQUENCE [LARGE SCALE GENOMIC DNA]</scope>
    <source>
        <strain evidence="6">KCTC 52655</strain>
    </source>
</reference>
<dbReference type="EMBL" id="QRHA01000005">
    <property type="protein sequence ID" value="RDV25996.1"/>
    <property type="molecule type" value="Genomic_DNA"/>
</dbReference>
<evidence type="ECO:0000256" key="1">
    <source>
        <dbReference type="ARBA" id="ARBA00013139"/>
    </source>
</evidence>
<dbReference type="GO" id="GO:0000162">
    <property type="term" value="P:L-tryptophan biosynthetic process"/>
    <property type="evidence" value="ECO:0007669"/>
    <property type="project" value="TreeGrafter"/>
</dbReference>
<dbReference type="InterPro" id="IPR006805">
    <property type="entry name" value="Anth_synth_I_N"/>
</dbReference>
<dbReference type="InterPro" id="IPR005802">
    <property type="entry name" value="ADC_synth_comp_1"/>
</dbReference>
<dbReference type="OrthoDB" id="9803598at2"/>
<dbReference type="Gene3D" id="3.60.120.10">
    <property type="entry name" value="Anthranilate synthase"/>
    <property type="match status" value="1"/>
</dbReference>
<dbReference type="RefSeq" id="WP_115592865.1">
    <property type="nucleotide sequence ID" value="NZ_QRHA01000005.1"/>
</dbReference>
<dbReference type="PANTHER" id="PTHR11236">
    <property type="entry name" value="AMINOBENZOATE/ANTHRANILATE SYNTHASE"/>
    <property type="match status" value="1"/>
</dbReference>